<dbReference type="CDD" id="cd06127">
    <property type="entry name" value="DEDDh"/>
    <property type="match status" value="1"/>
</dbReference>
<dbReference type="Pfam" id="PF00929">
    <property type="entry name" value="RNase_T"/>
    <property type="match status" value="1"/>
</dbReference>
<dbReference type="PANTHER" id="PTHR30231">
    <property type="entry name" value="DNA POLYMERASE III SUBUNIT EPSILON"/>
    <property type="match status" value="1"/>
</dbReference>
<evidence type="ECO:0000313" key="7">
    <source>
        <dbReference type="Proteomes" id="UP000634529"/>
    </source>
</evidence>
<evidence type="ECO:0000313" key="6">
    <source>
        <dbReference type="EMBL" id="MBD8498684.1"/>
    </source>
</evidence>
<dbReference type="EMBL" id="JACYTN010000005">
    <property type="protein sequence ID" value="MBD8498684.1"/>
    <property type="molecule type" value="Genomic_DNA"/>
</dbReference>
<evidence type="ECO:0000256" key="4">
    <source>
        <dbReference type="SAM" id="MobiDB-lite"/>
    </source>
</evidence>
<gene>
    <name evidence="6" type="ORF">IFO66_10270</name>
</gene>
<accession>A0ABR9AX17</accession>
<keyword evidence="7" id="KW-1185">Reference proteome</keyword>
<evidence type="ECO:0000256" key="1">
    <source>
        <dbReference type="ARBA" id="ARBA00022722"/>
    </source>
</evidence>
<comment type="caution">
    <text evidence="6">The sequence shown here is derived from an EMBL/GenBank/DDBJ whole genome shotgun (WGS) entry which is preliminary data.</text>
</comment>
<keyword evidence="1" id="KW-0540">Nuclease</keyword>
<dbReference type="InterPro" id="IPR012337">
    <property type="entry name" value="RNaseH-like_sf"/>
</dbReference>
<dbReference type="InterPro" id="IPR036397">
    <property type="entry name" value="RNaseH_sf"/>
</dbReference>
<dbReference type="Proteomes" id="UP000634529">
    <property type="component" value="Unassembled WGS sequence"/>
</dbReference>
<dbReference type="PANTHER" id="PTHR30231:SF4">
    <property type="entry name" value="PROTEIN NEN2"/>
    <property type="match status" value="1"/>
</dbReference>
<sequence>MAEGDGNIRRSWWKRLEGLQPKNTGVESRHAPSGNSVSESWMSGLSASNLKTEGAKKAYERARQKERLKLESSGSVRRLHVLDIPLKELPVVVIDLEMTGFEPHADEIVSFGAWRLQGKQWEEGEHASFYQIVNPGMRIPPATERLLQITSEEAAQAMPVSEGLTQFMNYMEERVVIAHASAHDKAFLRTALWRYFKNPWRHRMLDTMMIARWLYPQLRNNDLDMLLQHVGIAVEQRHHALWDARATAELWLHFMEQAEKRRVTTLREMYMYLSQY</sequence>
<dbReference type="RefSeq" id="WP_192025045.1">
    <property type="nucleotide sequence ID" value="NZ_JACYTN010000005.1"/>
</dbReference>
<dbReference type="InterPro" id="IPR013520">
    <property type="entry name" value="Ribonucl_H"/>
</dbReference>
<evidence type="ECO:0000256" key="3">
    <source>
        <dbReference type="ARBA" id="ARBA00022839"/>
    </source>
</evidence>
<protein>
    <submittedName>
        <fullName evidence="6">3'-5' exoribonuclease</fullName>
    </submittedName>
</protein>
<organism evidence="6 7">
    <name type="scientific">Paenibacillus arenosi</name>
    <dbReference type="NCBI Taxonomy" id="2774142"/>
    <lineage>
        <taxon>Bacteria</taxon>
        <taxon>Bacillati</taxon>
        <taxon>Bacillota</taxon>
        <taxon>Bacilli</taxon>
        <taxon>Bacillales</taxon>
        <taxon>Paenibacillaceae</taxon>
        <taxon>Paenibacillus</taxon>
    </lineage>
</organism>
<feature type="domain" description="Exonuclease" evidence="5">
    <location>
        <begin position="90"/>
        <end position="260"/>
    </location>
</feature>
<dbReference type="SUPFAM" id="SSF53098">
    <property type="entry name" value="Ribonuclease H-like"/>
    <property type="match status" value="1"/>
</dbReference>
<reference evidence="6 7" key="1">
    <citation type="submission" date="2020-09" db="EMBL/GenBank/DDBJ databases">
        <title>Paenibacillus sp. CAU 1523 isolated from sand of Haeundae Beach.</title>
        <authorList>
            <person name="Kim W."/>
        </authorList>
    </citation>
    <scope>NUCLEOTIDE SEQUENCE [LARGE SCALE GENOMIC DNA]</scope>
    <source>
        <strain evidence="6 7">CAU 1523</strain>
    </source>
</reference>
<evidence type="ECO:0000256" key="2">
    <source>
        <dbReference type="ARBA" id="ARBA00022801"/>
    </source>
</evidence>
<dbReference type="Gene3D" id="3.30.420.10">
    <property type="entry name" value="Ribonuclease H-like superfamily/Ribonuclease H"/>
    <property type="match status" value="1"/>
</dbReference>
<evidence type="ECO:0000259" key="5">
    <source>
        <dbReference type="SMART" id="SM00479"/>
    </source>
</evidence>
<proteinExistence type="predicted"/>
<dbReference type="SMART" id="SM00479">
    <property type="entry name" value="EXOIII"/>
    <property type="match status" value="1"/>
</dbReference>
<name>A0ABR9AX17_9BACL</name>
<keyword evidence="2" id="KW-0378">Hydrolase</keyword>
<keyword evidence="3" id="KW-0269">Exonuclease</keyword>
<feature type="region of interest" description="Disordered" evidence="4">
    <location>
        <begin position="22"/>
        <end position="41"/>
    </location>
</feature>